<evidence type="ECO:0000313" key="3">
    <source>
        <dbReference type="EMBL" id="ORJ59134.1"/>
    </source>
</evidence>
<dbReference type="SUPFAM" id="SSF54523">
    <property type="entry name" value="Pili subunits"/>
    <property type="match status" value="1"/>
</dbReference>
<dbReference type="Pfam" id="PF07963">
    <property type="entry name" value="N_methyl"/>
    <property type="match status" value="1"/>
</dbReference>
<dbReference type="InterPro" id="IPR045584">
    <property type="entry name" value="Pilin-like"/>
</dbReference>
<keyword evidence="2" id="KW-0812">Transmembrane</keyword>
<dbReference type="Proteomes" id="UP000193136">
    <property type="component" value="Unassembled WGS sequence"/>
</dbReference>
<dbReference type="NCBIfam" id="TIGR02532">
    <property type="entry name" value="IV_pilin_GFxxxE"/>
    <property type="match status" value="1"/>
</dbReference>
<keyword evidence="4" id="KW-1185">Reference proteome</keyword>
<organism evidence="3 4">
    <name type="scientific">Geothermobacter hydrogeniphilus</name>
    <dbReference type="NCBI Taxonomy" id="1969733"/>
    <lineage>
        <taxon>Bacteria</taxon>
        <taxon>Pseudomonadati</taxon>
        <taxon>Thermodesulfobacteriota</taxon>
        <taxon>Desulfuromonadia</taxon>
        <taxon>Desulfuromonadales</taxon>
        <taxon>Geothermobacteraceae</taxon>
        <taxon>Geothermobacter</taxon>
    </lineage>
</organism>
<dbReference type="InterPro" id="IPR012902">
    <property type="entry name" value="N_methyl_site"/>
</dbReference>
<proteinExistence type="predicted"/>
<reference evidence="3 4" key="1">
    <citation type="submission" date="2017-03" db="EMBL/GenBank/DDBJ databases">
        <title>Genome sequence of Geothermobacter sp. EPR-M, Deep-Sea Iron Reducer.</title>
        <authorList>
            <person name="Tully B."/>
            <person name="Savalia P."/>
            <person name="Abuyen K."/>
            <person name="Baughan C."/>
            <person name="Romero E."/>
            <person name="Ronkowski C."/>
            <person name="Torres B."/>
            <person name="Tremblay J."/>
            <person name="Trujillo A."/>
            <person name="Tyler M."/>
            <person name="Perez-Rodriguez I."/>
            <person name="Amend J."/>
        </authorList>
    </citation>
    <scope>NUCLEOTIDE SEQUENCE [LARGE SCALE GENOMIC DNA]</scope>
    <source>
        <strain evidence="3 4">EPR-M</strain>
    </source>
</reference>
<dbReference type="OrthoDB" id="5397385at2"/>
<name>A0A1X0Y226_9BACT</name>
<evidence type="ECO:0000256" key="1">
    <source>
        <dbReference type="SAM" id="MobiDB-lite"/>
    </source>
</evidence>
<gene>
    <name evidence="3" type="ORF">B5V00_11255</name>
</gene>
<feature type="compositionally biased region" description="Polar residues" evidence="1">
    <location>
        <begin position="329"/>
        <end position="339"/>
    </location>
</feature>
<protein>
    <recommendedName>
        <fullName evidence="5">Prepilin-type N-terminal cleavage/methylation domain-containing protein</fullName>
    </recommendedName>
</protein>
<dbReference type="STRING" id="1969733.B5V00_11255"/>
<evidence type="ECO:0000313" key="4">
    <source>
        <dbReference type="Proteomes" id="UP000193136"/>
    </source>
</evidence>
<dbReference type="EMBL" id="NAAD01000013">
    <property type="protein sequence ID" value="ORJ59134.1"/>
    <property type="molecule type" value="Genomic_DNA"/>
</dbReference>
<feature type="region of interest" description="Disordered" evidence="1">
    <location>
        <begin position="329"/>
        <end position="348"/>
    </location>
</feature>
<dbReference type="PROSITE" id="PS00409">
    <property type="entry name" value="PROKAR_NTER_METHYL"/>
    <property type="match status" value="1"/>
</dbReference>
<feature type="transmembrane region" description="Helical" evidence="2">
    <location>
        <begin position="76"/>
        <end position="100"/>
    </location>
</feature>
<sequence>MGSRSELCRHHPDPAGWGSLFSNLDGDRRYPDHGHIQNHRQCSGPSGKHHDTHQLQGIQSMRAAGRRQTDSNHRAGFTLLELLIGIAITGIALAAIYSLYLTMQNTTSDQARIVDSQQNLRVAMDFISRDLSMAGAIIYRNTPGIAAGSDASTLTINTASSSGAFALISSSLEVPKSATTTSNQAFTVEVPAMVDRFKVGDSVRIYRPQSGSQPYSALPLTVQSLSGIRTITIAGFGSLAEPIQYNAGDVIVRIGAGAPDPSSITWTLNGTDLTRQADNGGQQVVADNISQLQFDYILSDGTEVAAPSASQLADISAVRVTLVSTTAKQASQQNRQRSLSDVVHLRNH</sequence>
<keyword evidence="2" id="KW-1133">Transmembrane helix</keyword>
<feature type="region of interest" description="Disordered" evidence="1">
    <location>
        <begin position="28"/>
        <end position="54"/>
    </location>
</feature>
<comment type="caution">
    <text evidence="3">The sequence shown here is derived from an EMBL/GenBank/DDBJ whole genome shotgun (WGS) entry which is preliminary data.</text>
</comment>
<evidence type="ECO:0000256" key="2">
    <source>
        <dbReference type="SAM" id="Phobius"/>
    </source>
</evidence>
<evidence type="ECO:0008006" key="5">
    <source>
        <dbReference type="Google" id="ProtNLM"/>
    </source>
</evidence>
<keyword evidence="2" id="KW-0472">Membrane</keyword>
<dbReference type="AlphaFoldDB" id="A0A1X0Y226"/>
<accession>A0A1X0Y226</accession>